<keyword evidence="9" id="KW-0472">Membrane</keyword>
<evidence type="ECO:0000256" key="1">
    <source>
        <dbReference type="ARBA" id="ARBA00004370"/>
    </source>
</evidence>
<dbReference type="Pfam" id="PF00057">
    <property type="entry name" value="Ldl_recept_a"/>
    <property type="match status" value="1"/>
</dbReference>
<evidence type="ECO:0000256" key="10">
    <source>
        <dbReference type="ARBA" id="ARBA00023157"/>
    </source>
</evidence>
<dbReference type="InterPro" id="IPR002172">
    <property type="entry name" value="LDrepeatLR_classA_rpt"/>
</dbReference>
<dbReference type="InterPro" id="IPR020863">
    <property type="entry name" value="MACPF_CS"/>
</dbReference>
<evidence type="ECO:0000256" key="11">
    <source>
        <dbReference type="PROSITE-ProRule" id="PRU00124"/>
    </source>
</evidence>
<comment type="caution">
    <text evidence="14">The sequence shown here is derived from an EMBL/GenBank/DDBJ whole genome shotgun (WGS) entry which is preliminary data.</text>
</comment>
<evidence type="ECO:0000313" key="15">
    <source>
        <dbReference type="Proteomes" id="UP000516260"/>
    </source>
</evidence>
<keyword evidence="7" id="KW-0677">Repeat</keyword>
<keyword evidence="5" id="KW-0812">Transmembrane</keyword>
<evidence type="ECO:0000256" key="9">
    <source>
        <dbReference type="ARBA" id="ARBA00023136"/>
    </source>
</evidence>
<evidence type="ECO:0000256" key="12">
    <source>
        <dbReference type="SAM" id="MobiDB-lite"/>
    </source>
</evidence>
<evidence type="ECO:0000256" key="7">
    <source>
        <dbReference type="ARBA" id="ARBA00022737"/>
    </source>
</evidence>
<dbReference type="GO" id="GO:0005579">
    <property type="term" value="C:membrane attack complex"/>
    <property type="evidence" value="ECO:0007669"/>
    <property type="project" value="InterPro"/>
</dbReference>
<dbReference type="InterPro" id="IPR036055">
    <property type="entry name" value="LDL_receptor-like_sf"/>
</dbReference>
<evidence type="ECO:0000256" key="2">
    <source>
        <dbReference type="ARBA" id="ARBA00004613"/>
    </source>
</evidence>
<dbReference type="Proteomes" id="UP000516260">
    <property type="component" value="Chromosome 15"/>
</dbReference>
<dbReference type="Pfam" id="PF21195">
    <property type="entry name" value="EGF_C8A_B_C6"/>
    <property type="match status" value="1"/>
</dbReference>
<keyword evidence="8" id="KW-0204">Cytolysis</keyword>
<dbReference type="PROSITE" id="PS00279">
    <property type="entry name" value="MACPF_1"/>
    <property type="match status" value="1"/>
</dbReference>
<comment type="similarity">
    <text evidence="3">Belongs to the complement C6/C7/C8/C9 family.</text>
</comment>
<evidence type="ECO:0000313" key="14">
    <source>
        <dbReference type="EMBL" id="TNM97999.1"/>
    </source>
</evidence>
<dbReference type="Gene3D" id="4.10.400.10">
    <property type="entry name" value="Low-density Lipoprotein Receptor"/>
    <property type="match status" value="1"/>
</dbReference>
<evidence type="ECO:0000256" key="8">
    <source>
        <dbReference type="ARBA" id="ARBA00022852"/>
    </source>
</evidence>
<dbReference type="PANTHER" id="PTHR45742">
    <property type="entry name" value="COMPLEMENT COMPONENT C6"/>
    <property type="match status" value="1"/>
</dbReference>
<dbReference type="PRINTS" id="PR00764">
    <property type="entry name" value="COMPLEMENTC9"/>
</dbReference>
<dbReference type="GO" id="GO:0006956">
    <property type="term" value="P:complement activation"/>
    <property type="evidence" value="ECO:0007669"/>
    <property type="project" value="TreeGrafter"/>
</dbReference>
<sequence>MFSRGGQRGWPEEGQSHKQTHTSQLQDGDLVHLDAMYFLHRQKVPLPLLGEARAVWRDGLLGEAVGFDGMSQERPRSVWYLITAETASPARKPGRCISQSLRCNGEPDCDDFSDEDDCENVNRREDKCSTIMSIPGAERGIQGYNVLTGEFVDPVLDSKYFGGKCEYVYNGEWRKFTYESFCESLQYRDDEKNYRKPYNYHTYRFVAEATSEGSQEYYEDVVSVLNARKDTKSSSGGFTVGVYYVEVGLSGSQESEFLRNLTQHKSTNLGFVRLWSKVETAHFKMRSHDLMLHEDFYISLMDLPEQYDFGMYSRFFNTYGTHYVTGGTMGGTLEYILVVNKTNMAESNMQGEQAGRCFGASIGLSYPINDGMSVGLKVGVNPCSKEGSFNQGSTASSAVVEDVITLVKGGILDHSTGVLVIRNPETYRAWGASLKYNPTLIEQEIMPIYELVRFSTAADHVGARLANLRRAWEEYMQQFDPCHCAPCRHNGIPLLTGTSCKCICKSGYQGEACEETLRRAGRPARRGEKPGREPAITPPQMVEEQPAWAPRLRPCAVRGTDLSLLSVEIINPPTCGYCLAVCGI</sequence>
<dbReference type="SUPFAM" id="SSF57424">
    <property type="entry name" value="LDL receptor-like module"/>
    <property type="match status" value="1"/>
</dbReference>
<keyword evidence="4" id="KW-0964">Secreted</keyword>
<feature type="region of interest" description="Disordered" evidence="12">
    <location>
        <begin position="1"/>
        <end position="24"/>
    </location>
</feature>
<dbReference type="PANTHER" id="PTHR45742:SF1">
    <property type="entry name" value="COMPLEMENT COMPONENT C8 ALPHA CHAIN"/>
    <property type="match status" value="1"/>
</dbReference>
<keyword evidence="15" id="KW-1185">Reference proteome</keyword>
<dbReference type="PROSITE" id="PS00022">
    <property type="entry name" value="EGF_1"/>
    <property type="match status" value="1"/>
</dbReference>
<dbReference type="InterPro" id="IPR000742">
    <property type="entry name" value="EGF"/>
</dbReference>
<comment type="subcellular location">
    <subcellularLocation>
        <location evidence="1">Membrane</location>
    </subcellularLocation>
    <subcellularLocation>
        <location evidence="2">Secreted</location>
    </subcellularLocation>
</comment>
<evidence type="ECO:0000256" key="6">
    <source>
        <dbReference type="ARBA" id="ARBA00022729"/>
    </source>
</evidence>
<dbReference type="PROSITE" id="PS51412">
    <property type="entry name" value="MACPF_2"/>
    <property type="match status" value="1"/>
</dbReference>
<feature type="region of interest" description="Disordered" evidence="12">
    <location>
        <begin position="521"/>
        <end position="543"/>
    </location>
</feature>
<evidence type="ECO:0000259" key="13">
    <source>
        <dbReference type="PROSITE" id="PS51412"/>
    </source>
</evidence>
<dbReference type="InterPro" id="IPR020864">
    <property type="entry name" value="MACPF"/>
</dbReference>
<dbReference type="InterPro" id="IPR048831">
    <property type="entry name" value="C8A_B_C6_EGF-like"/>
</dbReference>
<dbReference type="EMBL" id="SWLE01000007">
    <property type="protein sequence ID" value="TNM97999.1"/>
    <property type="molecule type" value="Genomic_DNA"/>
</dbReference>
<keyword evidence="6" id="KW-0732">Signal</keyword>
<dbReference type="GO" id="GO:0031640">
    <property type="term" value="P:killing of cells of another organism"/>
    <property type="evidence" value="ECO:0007669"/>
    <property type="project" value="UniProtKB-KW"/>
</dbReference>
<proteinExistence type="inferred from homology"/>
<evidence type="ECO:0000256" key="3">
    <source>
        <dbReference type="ARBA" id="ARBA00009214"/>
    </source>
</evidence>
<dbReference type="InterPro" id="IPR001862">
    <property type="entry name" value="MAC_perforin"/>
</dbReference>
<dbReference type="SMART" id="SM00457">
    <property type="entry name" value="MACPF"/>
    <property type="match status" value="1"/>
</dbReference>
<protein>
    <recommendedName>
        <fullName evidence="13">MACPF domain-containing protein</fullName>
    </recommendedName>
</protein>
<dbReference type="GO" id="GO:0005576">
    <property type="term" value="C:extracellular region"/>
    <property type="evidence" value="ECO:0007669"/>
    <property type="project" value="UniProtKB-SubCell"/>
</dbReference>
<evidence type="ECO:0000256" key="5">
    <source>
        <dbReference type="ARBA" id="ARBA00022692"/>
    </source>
</evidence>
<accession>A0A4Z2C0P5</accession>
<feature type="disulfide bond" evidence="11">
    <location>
        <begin position="103"/>
        <end position="118"/>
    </location>
</feature>
<dbReference type="SMART" id="SM00192">
    <property type="entry name" value="LDLa"/>
    <property type="match status" value="1"/>
</dbReference>
<comment type="caution">
    <text evidence="11">Lacks conserved residue(s) required for the propagation of feature annotation.</text>
</comment>
<dbReference type="Gene3D" id="2.10.25.10">
    <property type="entry name" value="Laminin"/>
    <property type="match status" value="1"/>
</dbReference>
<reference evidence="14 15" key="1">
    <citation type="submission" date="2019-04" db="EMBL/GenBank/DDBJ databases">
        <title>The sequence and de novo assembly of Takifugu bimaculatus genome using PacBio and Hi-C technologies.</title>
        <authorList>
            <person name="Xu P."/>
            <person name="Liu B."/>
            <person name="Zhou Z."/>
        </authorList>
    </citation>
    <scope>NUCLEOTIDE SEQUENCE [LARGE SCALE GENOMIC DNA]</scope>
    <source>
        <strain evidence="14">TB-2018</strain>
        <tissue evidence="14">Muscle</tissue>
    </source>
</reference>
<dbReference type="PROSITE" id="PS50068">
    <property type="entry name" value="LDLRA_2"/>
    <property type="match status" value="1"/>
</dbReference>
<dbReference type="AlphaFoldDB" id="A0A4Z2C0P5"/>
<organism evidence="14 15">
    <name type="scientific">Takifugu bimaculatus</name>
    <dbReference type="NCBI Taxonomy" id="433685"/>
    <lineage>
        <taxon>Eukaryota</taxon>
        <taxon>Metazoa</taxon>
        <taxon>Chordata</taxon>
        <taxon>Craniata</taxon>
        <taxon>Vertebrata</taxon>
        <taxon>Euteleostomi</taxon>
        <taxon>Actinopterygii</taxon>
        <taxon>Neopterygii</taxon>
        <taxon>Teleostei</taxon>
        <taxon>Neoteleostei</taxon>
        <taxon>Acanthomorphata</taxon>
        <taxon>Eupercaria</taxon>
        <taxon>Tetraodontiformes</taxon>
        <taxon>Tetradontoidea</taxon>
        <taxon>Tetraodontidae</taxon>
        <taxon>Takifugu</taxon>
    </lineage>
</organism>
<dbReference type="PROSITE" id="PS01186">
    <property type="entry name" value="EGF_2"/>
    <property type="match status" value="1"/>
</dbReference>
<feature type="domain" description="MACPF" evidence="13">
    <location>
        <begin position="124"/>
        <end position="483"/>
    </location>
</feature>
<evidence type="ECO:0000256" key="4">
    <source>
        <dbReference type="ARBA" id="ARBA00022525"/>
    </source>
</evidence>
<keyword evidence="10 11" id="KW-1015">Disulfide bond</keyword>
<gene>
    <name evidence="14" type="ORF">fugu_014245</name>
</gene>
<name>A0A4Z2C0P5_9TELE</name>
<dbReference type="Pfam" id="PF01823">
    <property type="entry name" value="MACPF"/>
    <property type="match status" value="1"/>
</dbReference>